<gene>
    <name evidence="7" type="ORF">HHK36_006706</name>
</gene>
<dbReference type="InterPro" id="IPR059080">
    <property type="entry name" value="WHD_PTC1"/>
</dbReference>
<dbReference type="PANTHER" id="PTHR46201:SF9">
    <property type="entry name" value="PHD FINGER PROTEIN MALE MEIOCYTE DEATH 1"/>
    <property type="match status" value="1"/>
</dbReference>
<dbReference type="Pfam" id="PF25565">
    <property type="entry name" value="Ubiquitin_At1g33420"/>
    <property type="match status" value="1"/>
</dbReference>
<dbReference type="InterPro" id="IPR019787">
    <property type="entry name" value="Znf_PHD-finger"/>
</dbReference>
<dbReference type="SUPFAM" id="SSF57903">
    <property type="entry name" value="FYVE/PHD zinc finger"/>
    <property type="match status" value="1"/>
</dbReference>
<dbReference type="OrthoDB" id="436852at2759"/>
<name>A0A834ZS90_TETSI</name>
<feature type="domain" description="Zinc finger PHD-type" evidence="6">
    <location>
        <begin position="634"/>
        <end position="680"/>
    </location>
</feature>
<dbReference type="Gene3D" id="3.30.40.10">
    <property type="entry name" value="Zinc/RING finger domain, C3HC4 (zinc finger)"/>
    <property type="match status" value="1"/>
</dbReference>
<evidence type="ECO:0000313" key="7">
    <source>
        <dbReference type="EMBL" id="KAF8407572.1"/>
    </source>
</evidence>
<evidence type="ECO:0000256" key="5">
    <source>
        <dbReference type="ARBA" id="ARBA00023163"/>
    </source>
</evidence>
<dbReference type="InterPro" id="IPR011011">
    <property type="entry name" value="Znf_FYVE_PHD"/>
</dbReference>
<dbReference type="Proteomes" id="UP000655225">
    <property type="component" value="Unassembled WGS sequence"/>
</dbReference>
<dbReference type="InterPro" id="IPR058054">
    <property type="entry name" value="Znf_MS1-like"/>
</dbReference>
<keyword evidence="4" id="KW-0805">Transcription regulation</keyword>
<evidence type="ECO:0000313" key="8">
    <source>
        <dbReference type="Proteomes" id="UP000655225"/>
    </source>
</evidence>
<dbReference type="CDD" id="cd15556">
    <property type="entry name" value="PHD_MMD1_like"/>
    <property type="match status" value="1"/>
</dbReference>
<dbReference type="Pfam" id="PF25874">
    <property type="entry name" value="WHD_plant_repro"/>
    <property type="match status" value="1"/>
</dbReference>
<evidence type="ECO:0000256" key="3">
    <source>
        <dbReference type="ARBA" id="ARBA00022833"/>
    </source>
</evidence>
<dbReference type="InterPro" id="IPR013083">
    <property type="entry name" value="Znf_RING/FYVE/PHD"/>
</dbReference>
<protein>
    <recommendedName>
        <fullName evidence="6">Zinc finger PHD-type domain-containing protein</fullName>
    </recommendedName>
</protein>
<keyword evidence="3" id="KW-0862">Zinc</keyword>
<dbReference type="PANTHER" id="PTHR46201">
    <property type="entry name" value="PHD FINGER PROTEIN MALE MEIOCYTE DEATH 1-RELATED"/>
    <property type="match status" value="1"/>
</dbReference>
<evidence type="ECO:0000256" key="4">
    <source>
        <dbReference type="ARBA" id="ARBA00023015"/>
    </source>
</evidence>
<evidence type="ECO:0000259" key="6">
    <source>
        <dbReference type="SMART" id="SM00249"/>
    </source>
</evidence>
<dbReference type="InterPro" id="IPR001965">
    <property type="entry name" value="Znf_PHD"/>
</dbReference>
<dbReference type="Pfam" id="PF00628">
    <property type="entry name" value="PHD"/>
    <property type="match status" value="1"/>
</dbReference>
<dbReference type="OMA" id="RCSGWSH"/>
<comment type="caution">
    <text evidence="7">The sequence shown here is derived from an EMBL/GenBank/DDBJ whole genome shotgun (WGS) entry which is preliminary data.</text>
</comment>
<dbReference type="AlphaFoldDB" id="A0A834ZS90"/>
<evidence type="ECO:0000256" key="2">
    <source>
        <dbReference type="ARBA" id="ARBA00022771"/>
    </source>
</evidence>
<dbReference type="InterPro" id="IPR019786">
    <property type="entry name" value="Zinc_finger_PHD-type_CS"/>
</dbReference>
<dbReference type="PROSITE" id="PS01359">
    <property type="entry name" value="ZF_PHD_1"/>
    <property type="match status" value="1"/>
</dbReference>
<reference evidence="7 8" key="1">
    <citation type="submission" date="2020-04" db="EMBL/GenBank/DDBJ databases">
        <title>Plant Genome Project.</title>
        <authorList>
            <person name="Zhang R.-G."/>
        </authorList>
    </citation>
    <scope>NUCLEOTIDE SEQUENCE [LARGE SCALE GENOMIC DNA]</scope>
    <source>
        <strain evidence="7">YNK0</strain>
        <tissue evidence="7">Leaf</tissue>
    </source>
</reference>
<organism evidence="7 8">
    <name type="scientific">Tetracentron sinense</name>
    <name type="common">Spur-leaf</name>
    <dbReference type="NCBI Taxonomy" id="13715"/>
    <lineage>
        <taxon>Eukaryota</taxon>
        <taxon>Viridiplantae</taxon>
        <taxon>Streptophyta</taxon>
        <taxon>Embryophyta</taxon>
        <taxon>Tracheophyta</taxon>
        <taxon>Spermatophyta</taxon>
        <taxon>Magnoliopsida</taxon>
        <taxon>Trochodendrales</taxon>
        <taxon>Trochodendraceae</taxon>
        <taxon>Tetracentron</taxon>
    </lineage>
</organism>
<keyword evidence="1" id="KW-0479">Metal-binding</keyword>
<dbReference type="GO" id="GO:0008270">
    <property type="term" value="F:zinc ion binding"/>
    <property type="evidence" value="ECO:0007669"/>
    <property type="project" value="UniProtKB-KW"/>
</dbReference>
<keyword evidence="5" id="KW-0804">Transcription</keyword>
<dbReference type="InterPro" id="IPR057765">
    <property type="entry name" value="MS1-like_ubiquitin"/>
</dbReference>
<accession>A0A834ZS90</accession>
<evidence type="ECO:0000256" key="1">
    <source>
        <dbReference type="ARBA" id="ARBA00022723"/>
    </source>
</evidence>
<keyword evidence="2" id="KW-0863">Zinc-finger</keyword>
<dbReference type="EMBL" id="JABCRI010000004">
    <property type="protein sequence ID" value="KAF8407572.1"/>
    <property type="molecule type" value="Genomic_DNA"/>
</dbReference>
<sequence>MSKTLFENQRTRGVKKEEASLMSINIFEACRKRKQKPKLYGFHTFANPGCPIHLCGPFRDNIRVFIRECGEIEDYNVDGMPTWCTLLVNEKSGVVVPLYTIEESVKHSQRPFCDHCRCIGWSHHFVSNRRYHLIIPVEDEWNKPLEEDSFYAHTHILHGLIHCNGFGHLLCINGIEGGSKYLCGREIMDLWDRICTTLGTRKITVEDNSKKRSMDLRLLYGVAYGHSWFGRWGYKFSHGSFGVTEHKYDSAIEILSSLDLNKIVDDFSNTGQGREIKQIIHSYREVSETQLFTIRGLLRLMLALKSRAPVQRKTIMAVAAAASKSSRKAATRTQKSPEKNKAIKYRKFAPSAANMDSRWPARRLEQAAEVIVEALKEKKARSYSRGGMSRQDVRDAARQHIGDTGLLDFVLKSLNNFVVGNHVVRRAVNPSTRVLEYTIHEVSNGILITEPEIIDDPPQALALAPLDISPGPEPGSDVYGDVVYLYRTVLLGYPESEMVELATGTVLDSKHFVKEWPFKDEEDPVLRFICLVMPSSDQLETELTRQLSLGELVVVPLHSTVGELKVAVESAMRDTYCIMERFVAREIEGLEEMEDYEVLFGALESGSKLLVRGSGMDLTTELRYEGGAENWTVDCCCGAKDDDGERMVACDICEVWQHTRCGGIDDADTVPPLFLCAKCSGSLLSPREEIGMEFDYSCASFLVPETELAWMPNIGEV</sequence>
<dbReference type="SMART" id="SM00249">
    <property type="entry name" value="PHD"/>
    <property type="match status" value="1"/>
</dbReference>
<proteinExistence type="predicted"/>
<keyword evidence="8" id="KW-1185">Reference proteome</keyword>